<dbReference type="Proteomes" id="UP000003494">
    <property type="component" value="Unassembled WGS sequence"/>
</dbReference>
<proteinExistence type="predicted"/>
<reference evidence="1" key="1">
    <citation type="submission" date="2009-04" db="EMBL/GenBank/DDBJ databases">
        <authorList>
            <person name="Weinstock G."/>
            <person name="Sodergren E."/>
            <person name="Clifton S."/>
            <person name="Fulton L."/>
            <person name="Fulton B."/>
            <person name="Courtney L."/>
            <person name="Fronick C."/>
            <person name="Harrison M."/>
            <person name="Strong C."/>
            <person name="Farmer C."/>
            <person name="Delahaunty K."/>
            <person name="Markovic C."/>
            <person name="Hall O."/>
            <person name="Minx P."/>
            <person name="Tomlinson C."/>
            <person name="Mitreva M."/>
            <person name="Nelson J."/>
            <person name="Hou S."/>
            <person name="Wollam A."/>
            <person name="Pepin K.H."/>
            <person name="Johnson M."/>
            <person name="Bhonagiri V."/>
            <person name="Nash W.E."/>
            <person name="Warren W."/>
            <person name="Chinwalla A."/>
            <person name="Mardis E.R."/>
            <person name="Wilson R.K."/>
        </authorList>
    </citation>
    <scope>NUCLEOTIDE SEQUENCE [LARGE SCALE GENOMIC DNA]</scope>
    <source>
        <strain evidence="1">DSM 14600</strain>
    </source>
</reference>
<dbReference type="eggNOG" id="ENOG502ZCAA">
    <property type="taxonomic scope" value="Bacteria"/>
</dbReference>
<keyword evidence="2" id="KW-1185">Reference proteome</keyword>
<organism evidence="1 2">
    <name type="scientific">Shuttleworthella satelles DSM 14600</name>
    <dbReference type="NCBI Taxonomy" id="626523"/>
    <lineage>
        <taxon>Bacteria</taxon>
        <taxon>Bacillati</taxon>
        <taxon>Bacillota</taxon>
        <taxon>Clostridia</taxon>
        <taxon>Lachnospirales</taxon>
        <taxon>Lachnospiraceae</taxon>
        <taxon>Shuttleworthella</taxon>
    </lineage>
</organism>
<accession>C4G9S3</accession>
<dbReference type="EMBL" id="ACIP02000001">
    <property type="protein sequence ID" value="EEP29370.1"/>
    <property type="molecule type" value="Genomic_DNA"/>
</dbReference>
<comment type="caution">
    <text evidence="1">The sequence shown here is derived from an EMBL/GenBank/DDBJ whole genome shotgun (WGS) entry which is preliminary data.</text>
</comment>
<protein>
    <submittedName>
        <fullName evidence="1">Uncharacterized protein</fullName>
    </submittedName>
</protein>
<evidence type="ECO:0000313" key="1">
    <source>
        <dbReference type="EMBL" id="EEP29370.1"/>
    </source>
</evidence>
<dbReference type="RefSeq" id="WP_006905758.1">
    <property type="nucleotide sequence ID" value="NZ_GG665866.1"/>
</dbReference>
<gene>
    <name evidence="1" type="ORF">GCWU000342_00728</name>
</gene>
<name>C4G9S3_9FIRM</name>
<dbReference type="AlphaFoldDB" id="C4G9S3"/>
<dbReference type="InterPro" id="IPR043743">
    <property type="entry name" value="DUF5688"/>
</dbReference>
<evidence type="ECO:0000313" key="2">
    <source>
        <dbReference type="Proteomes" id="UP000003494"/>
    </source>
</evidence>
<dbReference type="STRING" id="626523.GCWU000342_00728"/>
<dbReference type="HOGENOM" id="CLU_054014_0_0_9"/>
<dbReference type="Pfam" id="PF18941">
    <property type="entry name" value="DUF5688"/>
    <property type="match status" value="1"/>
</dbReference>
<sequence length="346" mass="39325">MTANHMSYPDFKNKLLTQIRREFSPDYDIRISSILKTNAVTLDSLMIYAPDCNLTPNIYLNYYYGRYEKGLSFDAIFKEILDCYQKRRTDPPFDVERFADFAYIRHHLVFRLLKQSDNQNLLLDIPHIDFLDLAIVFAILLEDQEGHHASVLIHKSHLKAWGNPTMQDLLAIAEFNTPRLLPYTFQPMEELLDQAPAPEEKGQADLLSSSCPDDPLAPSCPDSDQLASPPLFVLGNQARLYGAATILYPELLSDIAGKLSCDLIVIPSSIHEVLITPYTSLMCQKSLDDMVVQVNTAQVPREDILSDHVYFFSREQGHLCLAFPDGNREESEALRQEAERMTIVPA</sequence>